<gene>
    <name evidence="2" type="ORF">TSPGSL018_28605</name>
</gene>
<protein>
    <submittedName>
        <fullName evidence="2">Uncharacterized protein</fullName>
    </submittedName>
</protein>
<name>A0A061QLJ0_9CHLO</name>
<proteinExistence type="predicted"/>
<feature type="compositionally biased region" description="Low complexity" evidence="1">
    <location>
        <begin position="21"/>
        <end position="30"/>
    </location>
</feature>
<dbReference type="EMBL" id="GBEZ01026638">
    <property type="protein sequence ID" value="JAC60588.1"/>
    <property type="molecule type" value="Transcribed_RNA"/>
</dbReference>
<reference evidence="2" key="1">
    <citation type="submission" date="2014-05" db="EMBL/GenBank/DDBJ databases">
        <title>The transcriptome of the halophilic microalga Tetraselmis sp. GSL018 isolated from the Great Salt Lake, Utah.</title>
        <authorList>
            <person name="Jinkerson R.E."/>
            <person name="D'Adamo S."/>
            <person name="Posewitz M.C."/>
        </authorList>
    </citation>
    <scope>NUCLEOTIDE SEQUENCE</scope>
    <source>
        <strain evidence="2">GSL018</strain>
    </source>
</reference>
<accession>A0A061QLJ0</accession>
<sequence length="53" mass="5898">MAAATQCPAAEALQKTRARGRQTATRTSAVSRRRYKKAVEPAKPARLWLRNTT</sequence>
<evidence type="ECO:0000313" key="2">
    <source>
        <dbReference type="EMBL" id="JAC60588.1"/>
    </source>
</evidence>
<dbReference type="AlphaFoldDB" id="A0A061QLJ0"/>
<evidence type="ECO:0000256" key="1">
    <source>
        <dbReference type="SAM" id="MobiDB-lite"/>
    </source>
</evidence>
<feature type="region of interest" description="Disordered" evidence="1">
    <location>
        <begin position="1"/>
        <end position="53"/>
    </location>
</feature>
<organism evidence="2">
    <name type="scientific">Tetraselmis sp. GSL018</name>
    <dbReference type="NCBI Taxonomy" id="582737"/>
    <lineage>
        <taxon>Eukaryota</taxon>
        <taxon>Viridiplantae</taxon>
        <taxon>Chlorophyta</taxon>
        <taxon>core chlorophytes</taxon>
        <taxon>Chlorodendrophyceae</taxon>
        <taxon>Chlorodendrales</taxon>
        <taxon>Chlorodendraceae</taxon>
        <taxon>Tetraselmis</taxon>
    </lineage>
</organism>